<name>A0A132BDF5_MOLSC</name>
<dbReference type="KEGG" id="psco:LY89DRAFT_760311"/>
<keyword evidence="4" id="KW-1185">Reference proteome</keyword>
<dbReference type="GeneID" id="28831231"/>
<dbReference type="RefSeq" id="XP_018064817.1">
    <property type="nucleotide sequence ID" value="XM_018221505.1"/>
</dbReference>
<feature type="chain" id="PRO_5007288155" evidence="2">
    <location>
        <begin position="50"/>
        <end position="135"/>
    </location>
</feature>
<reference evidence="3 4" key="1">
    <citation type="submission" date="2015-10" db="EMBL/GenBank/DDBJ databases">
        <title>Full genome of DAOMC 229536 Phialocephala scopiformis, a fungal endophyte of spruce producing the potent anti-insectan compound rugulosin.</title>
        <authorList>
            <consortium name="DOE Joint Genome Institute"/>
            <person name="Walker A.K."/>
            <person name="Frasz S.L."/>
            <person name="Seifert K.A."/>
            <person name="Miller J.D."/>
            <person name="Mondo S.J."/>
            <person name="Labutti K."/>
            <person name="Lipzen A."/>
            <person name="Dockter R."/>
            <person name="Kennedy M."/>
            <person name="Grigoriev I.V."/>
            <person name="Spatafora J.W."/>
        </authorList>
    </citation>
    <scope>NUCLEOTIDE SEQUENCE [LARGE SCALE GENOMIC DNA]</scope>
    <source>
        <strain evidence="3 4">CBS 120377</strain>
    </source>
</reference>
<evidence type="ECO:0000256" key="2">
    <source>
        <dbReference type="SAM" id="SignalP"/>
    </source>
</evidence>
<proteinExistence type="predicted"/>
<organism evidence="3 4">
    <name type="scientific">Mollisia scopiformis</name>
    <name type="common">Conifer needle endophyte fungus</name>
    <name type="synonym">Phialocephala scopiformis</name>
    <dbReference type="NCBI Taxonomy" id="149040"/>
    <lineage>
        <taxon>Eukaryota</taxon>
        <taxon>Fungi</taxon>
        <taxon>Dikarya</taxon>
        <taxon>Ascomycota</taxon>
        <taxon>Pezizomycotina</taxon>
        <taxon>Leotiomycetes</taxon>
        <taxon>Helotiales</taxon>
        <taxon>Mollisiaceae</taxon>
        <taxon>Mollisia</taxon>
    </lineage>
</organism>
<sequence>SSPVPVVHPLPLPSPESPLPDPPGSPQTLSPPLLLHLLLLLVLLQLVSECWWNGQPFPGGFAEVSNQTSWCCGGKLLWLAAAAARRNGQRADNEVVGDLGLEASVDMSVDDVCSPAASVGRSWRHCSVGIEPSCD</sequence>
<dbReference type="EMBL" id="KQ947429">
    <property type="protein sequence ID" value="KUJ10462.1"/>
    <property type="molecule type" value="Genomic_DNA"/>
</dbReference>
<feature type="non-terminal residue" evidence="3">
    <location>
        <position position="1"/>
    </location>
</feature>
<protein>
    <submittedName>
        <fullName evidence="3">Uncharacterized protein</fullName>
    </submittedName>
</protein>
<dbReference type="Proteomes" id="UP000070700">
    <property type="component" value="Unassembled WGS sequence"/>
</dbReference>
<dbReference type="AlphaFoldDB" id="A0A132BDF5"/>
<gene>
    <name evidence="3" type="ORF">LY89DRAFT_760311</name>
</gene>
<feature type="signal peptide" evidence="2">
    <location>
        <begin position="1"/>
        <end position="49"/>
    </location>
</feature>
<feature type="region of interest" description="Disordered" evidence="1">
    <location>
        <begin position="1"/>
        <end position="26"/>
    </location>
</feature>
<dbReference type="InParanoid" id="A0A132BDF5"/>
<evidence type="ECO:0000313" key="4">
    <source>
        <dbReference type="Proteomes" id="UP000070700"/>
    </source>
</evidence>
<evidence type="ECO:0000256" key="1">
    <source>
        <dbReference type="SAM" id="MobiDB-lite"/>
    </source>
</evidence>
<keyword evidence="2" id="KW-0732">Signal</keyword>
<accession>A0A132BDF5</accession>
<evidence type="ECO:0000313" key="3">
    <source>
        <dbReference type="EMBL" id="KUJ10462.1"/>
    </source>
</evidence>
<feature type="compositionally biased region" description="Pro residues" evidence="1">
    <location>
        <begin position="1"/>
        <end position="25"/>
    </location>
</feature>